<feature type="compositionally biased region" description="Acidic residues" evidence="1">
    <location>
        <begin position="27"/>
        <end position="37"/>
    </location>
</feature>
<organism evidence="2 3">
    <name type="scientific">Malassezia vespertilionis</name>
    <dbReference type="NCBI Taxonomy" id="2020962"/>
    <lineage>
        <taxon>Eukaryota</taxon>
        <taxon>Fungi</taxon>
        <taxon>Dikarya</taxon>
        <taxon>Basidiomycota</taxon>
        <taxon>Ustilaginomycotina</taxon>
        <taxon>Malasseziomycetes</taxon>
        <taxon>Malasseziales</taxon>
        <taxon>Malasseziaceae</taxon>
        <taxon>Malassezia</taxon>
    </lineage>
</organism>
<sequence length="214" mass="23950">MTSTDMRRRDSMLRSLSGGTFASNDLQESEEEEDADIETMEQLRAARRRLHAQDTLGWENPSEETLSMPDQSRCRTQVEAESTEGGVLRRRRKSSIGATQLPKTDLKIDLRSLPRTSWLEAERRRVGRAQGMRVSQSPDSNKVCGPMCPTLDTASASHFGEAGYIALEPKEWTWKSNGAEMADAVDTIPRAANAEMEWTWVFSTEPKAGVTINL</sequence>
<dbReference type="OrthoDB" id="3351363at2759"/>
<keyword evidence="3" id="KW-1185">Reference proteome</keyword>
<evidence type="ECO:0000313" key="3">
    <source>
        <dbReference type="Proteomes" id="UP000232875"/>
    </source>
</evidence>
<feature type="region of interest" description="Disordered" evidence="1">
    <location>
        <begin position="1"/>
        <end position="37"/>
    </location>
</feature>
<evidence type="ECO:0000256" key="1">
    <source>
        <dbReference type="SAM" id="MobiDB-lite"/>
    </source>
</evidence>
<dbReference type="AlphaFoldDB" id="A0A2N1J7R5"/>
<name>A0A2N1J7R5_9BASI</name>
<protein>
    <submittedName>
        <fullName evidence="2">Uncharacterized protein</fullName>
    </submittedName>
</protein>
<evidence type="ECO:0000313" key="2">
    <source>
        <dbReference type="EMBL" id="PKI82607.1"/>
    </source>
</evidence>
<feature type="region of interest" description="Disordered" evidence="1">
    <location>
        <begin position="54"/>
        <end position="99"/>
    </location>
</feature>
<reference evidence="2 3" key="1">
    <citation type="submission" date="2017-10" db="EMBL/GenBank/DDBJ databases">
        <title>A novel species of cold-tolerant Malassezia isolated from bats.</title>
        <authorList>
            <person name="Lorch J.M."/>
            <person name="Palmer J.M."/>
            <person name="Vanderwolf K.J."/>
            <person name="Schmidt K.Z."/>
            <person name="Verant M.L."/>
            <person name="Weller T.J."/>
            <person name="Blehert D.S."/>
        </authorList>
    </citation>
    <scope>NUCLEOTIDE SEQUENCE [LARGE SCALE GENOMIC DNA]</scope>
    <source>
        <strain evidence="2 3">NWHC:44797-103</strain>
    </source>
</reference>
<accession>A0A2N1J7R5</accession>
<dbReference type="Proteomes" id="UP000232875">
    <property type="component" value="Unassembled WGS sequence"/>
</dbReference>
<proteinExistence type="predicted"/>
<dbReference type="EMBL" id="KZ454994">
    <property type="protein sequence ID" value="PKI82607.1"/>
    <property type="molecule type" value="Genomic_DNA"/>
</dbReference>
<feature type="compositionally biased region" description="Basic and acidic residues" evidence="1">
    <location>
        <begin position="1"/>
        <end position="12"/>
    </location>
</feature>
<gene>
    <name evidence="2" type="ORF">MVES_003402</name>
</gene>